<dbReference type="Pfam" id="PF07690">
    <property type="entry name" value="MFS_1"/>
    <property type="match status" value="1"/>
</dbReference>
<dbReference type="CDD" id="cd17478">
    <property type="entry name" value="MFS_FsR"/>
    <property type="match status" value="1"/>
</dbReference>
<feature type="transmembrane region" description="Helical" evidence="4">
    <location>
        <begin position="73"/>
        <end position="98"/>
    </location>
</feature>
<feature type="transmembrane region" description="Helical" evidence="4">
    <location>
        <begin position="226"/>
        <end position="248"/>
    </location>
</feature>
<evidence type="ECO:0000259" key="5">
    <source>
        <dbReference type="PROSITE" id="PS50850"/>
    </source>
</evidence>
<evidence type="ECO:0000256" key="1">
    <source>
        <dbReference type="ARBA" id="ARBA00022692"/>
    </source>
</evidence>
<dbReference type="GO" id="GO:0022857">
    <property type="term" value="F:transmembrane transporter activity"/>
    <property type="evidence" value="ECO:0007669"/>
    <property type="project" value="InterPro"/>
</dbReference>
<feature type="transmembrane region" description="Helical" evidence="4">
    <location>
        <begin position="309"/>
        <end position="328"/>
    </location>
</feature>
<evidence type="ECO:0000256" key="2">
    <source>
        <dbReference type="ARBA" id="ARBA00022989"/>
    </source>
</evidence>
<dbReference type="Proteomes" id="UP000592820">
    <property type="component" value="Unassembled WGS sequence"/>
</dbReference>
<dbReference type="InterPro" id="IPR011701">
    <property type="entry name" value="MFS"/>
</dbReference>
<name>A0A7W8L6U6_9BURK</name>
<feature type="transmembrane region" description="Helical" evidence="4">
    <location>
        <begin position="269"/>
        <end position="289"/>
    </location>
</feature>
<feature type="transmembrane region" description="Helical" evidence="4">
    <location>
        <begin position="104"/>
        <end position="126"/>
    </location>
</feature>
<evidence type="ECO:0000313" key="6">
    <source>
        <dbReference type="EMBL" id="MBB5401389.1"/>
    </source>
</evidence>
<keyword evidence="1 4" id="KW-0812">Transmembrane</keyword>
<dbReference type="SUPFAM" id="SSF103473">
    <property type="entry name" value="MFS general substrate transporter"/>
    <property type="match status" value="1"/>
</dbReference>
<proteinExistence type="predicted"/>
<dbReference type="PROSITE" id="PS50850">
    <property type="entry name" value="MFS"/>
    <property type="match status" value="1"/>
</dbReference>
<feature type="transmembrane region" description="Helical" evidence="4">
    <location>
        <begin position="199"/>
        <end position="220"/>
    </location>
</feature>
<feature type="domain" description="Major facilitator superfamily (MFS) profile" evidence="5">
    <location>
        <begin position="73"/>
        <end position="451"/>
    </location>
</feature>
<dbReference type="AlphaFoldDB" id="A0A7W8L6U6"/>
<feature type="transmembrane region" description="Helical" evidence="4">
    <location>
        <begin position="340"/>
        <end position="359"/>
    </location>
</feature>
<keyword evidence="2 4" id="KW-1133">Transmembrane helix</keyword>
<feature type="transmembrane region" description="Helical" evidence="4">
    <location>
        <begin position="426"/>
        <end position="445"/>
    </location>
</feature>
<dbReference type="GO" id="GO:0005886">
    <property type="term" value="C:plasma membrane"/>
    <property type="evidence" value="ECO:0007669"/>
    <property type="project" value="TreeGrafter"/>
</dbReference>
<dbReference type="InterPro" id="IPR036259">
    <property type="entry name" value="MFS_trans_sf"/>
</dbReference>
<evidence type="ECO:0000256" key="3">
    <source>
        <dbReference type="ARBA" id="ARBA00023136"/>
    </source>
</evidence>
<protein>
    <submittedName>
        <fullName evidence="6">FSR family fosmidomycin resistance protein-like MFS transporter</fullName>
    </submittedName>
</protein>
<feature type="transmembrane region" description="Helical" evidence="4">
    <location>
        <begin position="160"/>
        <end position="178"/>
    </location>
</feature>
<reference evidence="6 7" key="1">
    <citation type="submission" date="2020-08" db="EMBL/GenBank/DDBJ databases">
        <title>Genomic Encyclopedia of Type Strains, Phase IV (KMG-V): Genome sequencing to study the core and pangenomes of soil and plant-associated prokaryotes.</title>
        <authorList>
            <person name="Whitman W."/>
        </authorList>
    </citation>
    <scope>NUCLEOTIDE SEQUENCE [LARGE SCALE GENOMIC DNA]</scope>
    <source>
        <strain evidence="6 7">JPY162</strain>
    </source>
</reference>
<comment type="caution">
    <text evidence="6">The sequence shown here is derived from an EMBL/GenBank/DDBJ whole genome shotgun (WGS) entry which is preliminary data.</text>
</comment>
<dbReference type="Gene3D" id="1.20.1250.20">
    <property type="entry name" value="MFS general substrate transporter like domains"/>
    <property type="match status" value="2"/>
</dbReference>
<dbReference type="EMBL" id="JACHDE010000005">
    <property type="protein sequence ID" value="MBB5401389.1"/>
    <property type="molecule type" value="Genomic_DNA"/>
</dbReference>
<dbReference type="PANTHER" id="PTHR43129:SF1">
    <property type="entry name" value="FOSMIDOMYCIN RESISTANCE PROTEIN"/>
    <property type="match status" value="1"/>
</dbReference>
<feature type="transmembrane region" description="Helical" evidence="4">
    <location>
        <begin position="365"/>
        <end position="385"/>
    </location>
</feature>
<organism evidence="6 7">
    <name type="scientific">Paraburkholderia youngii</name>
    <dbReference type="NCBI Taxonomy" id="2782701"/>
    <lineage>
        <taxon>Bacteria</taxon>
        <taxon>Pseudomonadati</taxon>
        <taxon>Pseudomonadota</taxon>
        <taxon>Betaproteobacteria</taxon>
        <taxon>Burkholderiales</taxon>
        <taxon>Burkholderiaceae</taxon>
        <taxon>Paraburkholderia</taxon>
    </lineage>
</organism>
<evidence type="ECO:0000256" key="4">
    <source>
        <dbReference type="SAM" id="Phobius"/>
    </source>
</evidence>
<accession>A0A7W8L6U6</accession>
<sequence>MTQRCAERAYEARCRTGSSADLFSHICLIFFYSRMETSLDKSALAGASATGASASPAAAVPAAAMVQRTVYSVLGAISFSHLLNDMIQSLILAIYPMFKDNFSLSFGQIGLITLTYQITASLLQPLVGSYTDKHPKPYSLPVGMGFTLAGLLLMSVAPNFSVLLVAAALVGCGSSVFHPESSRVARMASGGRHGLAQSLFQVGGNAGSSLGPLLAALIVIPHGQRSIAWFSAAALVAIVVLTQIGRWYKRHPSVRKARGHAAHAALPRNKIILAMSVLVLLVFSKYFYLASINSYFTFYLIDKFHLSVQAAQIHLFVFLAAVAAGTVIGGPIGDRIGRKYVIWVSILGVAPFTLLLPYANLFWTGVLTVVIGVVLASAFSAILVYAQELIPGKVGMVAGLFFGFAFGLGGVGAAVLGQLADATSIGFVYKVCSFLPLIGVLTVLLPDVEEKRVKG</sequence>
<dbReference type="PANTHER" id="PTHR43129">
    <property type="entry name" value="FOSMIDOMYCIN RESISTANCE PROTEIN"/>
    <property type="match status" value="1"/>
</dbReference>
<feature type="transmembrane region" description="Helical" evidence="4">
    <location>
        <begin position="138"/>
        <end position="154"/>
    </location>
</feature>
<gene>
    <name evidence="6" type="ORF">HDG41_003454</name>
</gene>
<dbReference type="InterPro" id="IPR020846">
    <property type="entry name" value="MFS_dom"/>
</dbReference>
<feature type="transmembrane region" description="Helical" evidence="4">
    <location>
        <begin position="397"/>
        <end position="420"/>
    </location>
</feature>
<evidence type="ECO:0000313" key="7">
    <source>
        <dbReference type="Proteomes" id="UP000592820"/>
    </source>
</evidence>
<keyword evidence="3 4" id="KW-0472">Membrane</keyword>